<dbReference type="PANTHER" id="PTHR43133">
    <property type="entry name" value="RNA POLYMERASE ECF-TYPE SIGMA FACTO"/>
    <property type="match status" value="1"/>
</dbReference>
<keyword evidence="5" id="KW-0804">Transcription</keyword>
<sequence>MQQLVAVDDLVARARNGDQESWNALVDRYLPLVNSVIGKFRLSSADADDVNQTVWLRLVENLGAIREPRALPGWLATTTRNEALRVIRLRGRESISDPQSLTFERPGGDPEADADLLREERAQALRDALEELPAGRRELLELLMSDPPISYDEISAKLGIPKGSIGPTRARALQQLRNTTAMRALMAAPAIDG</sequence>
<comment type="similarity">
    <text evidence="1">Belongs to the sigma-70 factor family. ECF subfamily.</text>
</comment>
<dbReference type="PANTHER" id="PTHR43133:SF8">
    <property type="entry name" value="RNA POLYMERASE SIGMA FACTOR HI_1459-RELATED"/>
    <property type="match status" value="1"/>
</dbReference>
<dbReference type="Proteomes" id="UP000640489">
    <property type="component" value="Unassembled WGS sequence"/>
</dbReference>
<evidence type="ECO:0000256" key="4">
    <source>
        <dbReference type="ARBA" id="ARBA00023125"/>
    </source>
</evidence>
<evidence type="ECO:0000256" key="3">
    <source>
        <dbReference type="ARBA" id="ARBA00023082"/>
    </source>
</evidence>
<keyword evidence="3" id="KW-0731">Sigma factor</keyword>
<dbReference type="InterPro" id="IPR013324">
    <property type="entry name" value="RNA_pol_sigma_r3/r4-like"/>
</dbReference>
<organism evidence="7 8">
    <name type="scientific">Nocardioides islandensis</name>
    <dbReference type="NCBI Taxonomy" id="433663"/>
    <lineage>
        <taxon>Bacteria</taxon>
        <taxon>Bacillati</taxon>
        <taxon>Actinomycetota</taxon>
        <taxon>Actinomycetes</taxon>
        <taxon>Propionibacteriales</taxon>
        <taxon>Nocardioidaceae</taxon>
        <taxon>Nocardioides</taxon>
    </lineage>
</organism>
<keyword evidence="2" id="KW-0805">Transcription regulation</keyword>
<dbReference type="InterPro" id="IPR036388">
    <property type="entry name" value="WH-like_DNA-bd_sf"/>
</dbReference>
<dbReference type="GO" id="GO:0006352">
    <property type="term" value="P:DNA-templated transcription initiation"/>
    <property type="evidence" value="ECO:0007669"/>
    <property type="project" value="InterPro"/>
</dbReference>
<dbReference type="InterPro" id="IPR039425">
    <property type="entry name" value="RNA_pol_sigma-70-like"/>
</dbReference>
<dbReference type="AlphaFoldDB" id="A0A930VK06"/>
<dbReference type="SUPFAM" id="SSF88946">
    <property type="entry name" value="Sigma2 domain of RNA polymerase sigma factors"/>
    <property type="match status" value="1"/>
</dbReference>
<reference evidence="7" key="1">
    <citation type="submission" date="2020-11" db="EMBL/GenBank/DDBJ databases">
        <title>Nocardioides sp. nov., isolated from Soil of Cynanchum wilfordii Hemsley rhizosphere.</title>
        <authorList>
            <person name="Lee J.-S."/>
            <person name="Suh M.K."/>
            <person name="Kim J.-S."/>
        </authorList>
    </citation>
    <scope>NUCLEOTIDE SEQUENCE</scope>
    <source>
        <strain evidence="7">KCTC 19275</strain>
    </source>
</reference>
<dbReference type="InterPro" id="IPR007627">
    <property type="entry name" value="RNA_pol_sigma70_r2"/>
</dbReference>
<evidence type="ECO:0000313" key="8">
    <source>
        <dbReference type="Proteomes" id="UP000640489"/>
    </source>
</evidence>
<evidence type="ECO:0000256" key="2">
    <source>
        <dbReference type="ARBA" id="ARBA00023015"/>
    </source>
</evidence>
<keyword evidence="4" id="KW-0238">DNA-binding</keyword>
<evidence type="ECO:0000256" key="1">
    <source>
        <dbReference type="ARBA" id="ARBA00010641"/>
    </source>
</evidence>
<protein>
    <submittedName>
        <fullName evidence="7">Sigma-70 family RNA polymerase sigma factor</fullName>
    </submittedName>
</protein>
<evidence type="ECO:0000256" key="5">
    <source>
        <dbReference type="ARBA" id="ARBA00023163"/>
    </source>
</evidence>
<comment type="caution">
    <text evidence="7">The sequence shown here is derived from an EMBL/GenBank/DDBJ whole genome shotgun (WGS) entry which is preliminary data.</text>
</comment>
<name>A0A930VK06_9ACTN</name>
<dbReference type="EMBL" id="JADKPN010000014">
    <property type="protein sequence ID" value="MBF4765280.1"/>
    <property type="molecule type" value="Genomic_DNA"/>
</dbReference>
<keyword evidence="8" id="KW-1185">Reference proteome</keyword>
<proteinExistence type="inferred from homology"/>
<dbReference type="Pfam" id="PF04542">
    <property type="entry name" value="Sigma70_r2"/>
    <property type="match status" value="1"/>
</dbReference>
<dbReference type="InterPro" id="IPR013325">
    <property type="entry name" value="RNA_pol_sigma_r2"/>
</dbReference>
<dbReference type="GO" id="GO:0016987">
    <property type="term" value="F:sigma factor activity"/>
    <property type="evidence" value="ECO:0007669"/>
    <property type="project" value="UniProtKB-KW"/>
</dbReference>
<dbReference type="Gene3D" id="1.10.1740.10">
    <property type="match status" value="1"/>
</dbReference>
<dbReference type="RefSeq" id="WP_194708466.1">
    <property type="nucleotide sequence ID" value="NZ_JADKPN010000014.1"/>
</dbReference>
<dbReference type="GO" id="GO:0003677">
    <property type="term" value="F:DNA binding"/>
    <property type="evidence" value="ECO:0007669"/>
    <property type="project" value="UniProtKB-KW"/>
</dbReference>
<dbReference type="InterPro" id="IPR014284">
    <property type="entry name" value="RNA_pol_sigma-70_dom"/>
</dbReference>
<evidence type="ECO:0000313" key="7">
    <source>
        <dbReference type="EMBL" id="MBF4765280.1"/>
    </source>
</evidence>
<dbReference type="Gene3D" id="1.10.10.10">
    <property type="entry name" value="Winged helix-like DNA-binding domain superfamily/Winged helix DNA-binding domain"/>
    <property type="match status" value="1"/>
</dbReference>
<feature type="domain" description="RNA polymerase sigma-70 region 2" evidence="6">
    <location>
        <begin position="25"/>
        <end position="92"/>
    </location>
</feature>
<accession>A0A930VK06</accession>
<gene>
    <name evidence="7" type="ORF">ISU07_19275</name>
</gene>
<dbReference type="NCBIfam" id="TIGR02937">
    <property type="entry name" value="sigma70-ECF"/>
    <property type="match status" value="1"/>
</dbReference>
<dbReference type="SUPFAM" id="SSF88659">
    <property type="entry name" value="Sigma3 and sigma4 domains of RNA polymerase sigma factors"/>
    <property type="match status" value="1"/>
</dbReference>
<evidence type="ECO:0000259" key="6">
    <source>
        <dbReference type="Pfam" id="PF04542"/>
    </source>
</evidence>